<keyword evidence="2" id="KW-0378">Hydrolase</keyword>
<feature type="domain" description="AB hydrolase-1" evidence="1">
    <location>
        <begin position="51"/>
        <end position="132"/>
    </location>
</feature>
<gene>
    <name evidence="2" type="ORF">ABJI51_41915</name>
</gene>
<dbReference type="InterPro" id="IPR029058">
    <property type="entry name" value="AB_hydrolase_fold"/>
</dbReference>
<proteinExistence type="predicted"/>
<name>A0ABV0LTP6_9PSEU</name>
<protein>
    <submittedName>
        <fullName evidence="2">Alpha/beta hydrolase</fullName>
    </submittedName>
</protein>
<dbReference type="Proteomes" id="UP001440984">
    <property type="component" value="Unassembled WGS sequence"/>
</dbReference>
<evidence type="ECO:0000259" key="1">
    <source>
        <dbReference type="Pfam" id="PF00561"/>
    </source>
</evidence>
<dbReference type="InterPro" id="IPR000073">
    <property type="entry name" value="AB_hydrolase_1"/>
</dbReference>
<dbReference type="SUPFAM" id="SSF53474">
    <property type="entry name" value="alpha/beta-Hydrolases"/>
    <property type="match status" value="1"/>
</dbReference>
<accession>A0ABV0LTP6</accession>
<keyword evidence="3" id="KW-1185">Reference proteome</keyword>
<sequence length="286" mass="29742">MTTTHTLETSEADIVYDIHGPSPADSPRPLLMVGQPMAAEGFGTLASFFPERTVVTYDPRGLGRSVRKDGREDHVPAVQAADIHAVIQALGGGPVEMFASSGGAVTALALVTAHPGDVSTLVAHEPPLVTALPDAAAAERAGQAIRDAYQAKGFGAGMAAFIAMTSWQGEFTDAYFALPPADPAQFGLPVEDDGRRDDPLLTERSLAVTAFRPDVDALLAAPTRIVIGVGEESRDVMTGRAALATAGLLGQEAVVFPSHHGGFLGGEFGYAGQPEAFAKKLREVLG</sequence>
<dbReference type="GO" id="GO:0016787">
    <property type="term" value="F:hydrolase activity"/>
    <property type="evidence" value="ECO:0007669"/>
    <property type="project" value="UniProtKB-KW"/>
</dbReference>
<evidence type="ECO:0000313" key="2">
    <source>
        <dbReference type="EMBL" id="MEQ0565676.1"/>
    </source>
</evidence>
<evidence type="ECO:0000313" key="3">
    <source>
        <dbReference type="Proteomes" id="UP001440984"/>
    </source>
</evidence>
<dbReference type="EMBL" id="JBDZYD010000022">
    <property type="protein sequence ID" value="MEQ0565676.1"/>
    <property type="molecule type" value="Genomic_DNA"/>
</dbReference>
<comment type="caution">
    <text evidence="2">The sequence shown here is derived from an EMBL/GenBank/DDBJ whole genome shotgun (WGS) entry which is preliminary data.</text>
</comment>
<organism evidence="2 3">
    <name type="scientific">Amycolatopsis melonis</name>
    <dbReference type="NCBI Taxonomy" id="3156488"/>
    <lineage>
        <taxon>Bacteria</taxon>
        <taxon>Bacillati</taxon>
        <taxon>Actinomycetota</taxon>
        <taxon>Actinomycetes</taxon>
        <taxon>Pseudonocardiales</taxon>
        <taxon>Pseudonocardiaceae</taxon>
        <taxon>Amycolatopsis</taxon>
    </lineage>
</organism>
<reference evidence="2 3" key="1">
    <citation type="submission" date="2024-05" db="EMBL/GenBank/DDBJ databases">
        <authorList>
            <person name="Zhao H."/>
            <person name="Xu Y."/>
            <person name="Lin S."/>
            <person name="Spain J.C."/>
            <person name="Zhou N.-Y."/>
        </authorList>
    </citation>
    <scope>NUCLEOTIDE SEQUENCE [LARGE SCALE GENOMIC DNA]</scope>
    <source>
        <strain evidence="2 3">NEAU-NG30</strain>
    </source>
</reference>
<dbReference type="RefSeq" id="WP_348956774.1">
    <property type="nucleotide sequence ID" value="NZ_JBDZYD010000022.1"/>
</dbReference>
<dbReference type="Pfam" id="PF00561">
    <property type="entry name" value="Abhydrolase_1"/>
    <property type="match status" value="1"/>
</dbReference>
<dbReference type="Gene3D" id="3.40.50.1820">
    <property type="entry name" value="alpha/beta hydrolase"/>
    <property type="match status" value="1"/>
</dbReference>